<dbReference type="EMBL" id="JBFDAA010000013">
    <property type="protein sequence ID" value="KAL1122847.1"/>
    <property type="molecule type" value="Genomic_DNA"/>
</dbReference>
<keyword evidence="1" id="KW-0732">Signal</keyword>
<proteinExistence type="predicted"/>
<dbReference type="InterPro" id="IPR036846">
    <property type="entry name" value="GM2-AP_sf"/>
</dbReference>
<dbReference type="Proteomes" id="UP001558652">
    <property type="component" value="Unassembled WGS sequence"/>
</dbReference>
<dbReference type="AlphaFoldDB" id="A0ABD0YID7"/>
<organism evidence="2 3">
    <name type="scientific">Ranatra chinensis</name>
    <dbReference type="NCBI Taxonomy" id="642074"/>
    <lineage>
        <taxon>Eukaryota</taxon>
        <taxon>Metazoa</taxon>
        <taxon>Ecdysozoa</taxon>
        <taxon>Arthropoda</taxon>
        <taxon>Hexapoda</taxon>
        <taxon>Insecta</taxon>
        <taxon>Pterygota</taxon>
        <taxon>Neoptera</taxon>
        <taxon>Paraneoptera</taxon>
        <taxon>Hemiptera</taxon>
        <taxon>Heteroptera</taxon>
        <taxon>Panheteroptera</taxon>
        <taxon>Nepomorpha</taxon>
        <taxon>Nepidae</taxon>
        <taxon>Ranatrinae</taxon>
        <taxon>Ranatra</taxon>
    </lineage>
</organism>
<sequence>MASKRRNIKVSIMEFLYPNWFRLIAIISGDNAEFFFAVFGNGGWKSNYHQLNLEKVCADAKALFPTTSASFFRAIGQNDCPFPAGNYTLKNFPVQLKVNIPVLPYNKYRVDGFLKRKGKRYTCVRIFVDVIPKKKPFHSN</sequence>
<protein>
    <recommendedName>
        <fullName evidence="4">MD-2-related lipid-recognition domain-containing protein</fullName>
    </recommendedName>
</protein>
<comment type="caution">
    <text evidence="2">The sequence shown here is derived from an EMBL/GenBank/DDBJ whole genome shotgun (WGS) entry which is preliminary data.</text>
</comment>
<accession>A0ABD0YID7</accession>
<gene>
    <name evidence="2" type="ORF">AAG570_003173</name>
</gene>
<evidence type="ECO:0000313" key="3">
    <source>
        <dbReference type="Proteomes" id="UP001558652"/>
    </source>
</evidence>
<evidence type="ECO:0000313" key="2">
    <source>
        <dbReference type="EMBL" id="KAL1122847.1"/>
    </source>
</evidence>
<name>A0ABD0YID7_9HEMI</name>
<evidence type="ECO:0008006" key="4">
    <source>
        <dbReference type="Google" id="ProtNLM"/>
    </source>
</evidence>
<reference evidence="2 3" key="1">
    <citation type="submission" date="2024-07" db="EMBL/GenBank/DDBJ databases">
        <title>Chromosome-level genome assembly of the water stick insect Ranatra chinensis (Heteroptera: Nepidae).</title>
        <authorList>
            <person name="Liu X."/>
        </authorList>
    </citation>
    <scope>NUCLEOTIDE SEQUENCE [LARGE SCALE GENOMIC DNA]</scope>
    <source>
        <strain evidence="2">Cailab_2021Rc</strain>
        <tissue evidence="2">Muscle</tissue>
    </source>
</reference>
<dbReference type="SUPFAM" id="SSF63707">
    <property type="entry name" value="Ganglioside M2 (gm2) activator"/>
    <property type="match status" value="1"/>
</dbReference>
<evidence type="ECO:0000256" key="1">
    <source>
        <dbReference type="ARBA" id="ARBA00022729"/>
    </source>
</evidence>
<keyword evidence="3" id="KW-1185">Reference proteome</keyword>
<dbReference type="Gene3D" id="2.70.220.10">
    <property type="entry name" value="Ganglioside GM2 activator"/>
    <property type="match status" value="1"/>
</dbReference>